<comment type="caution">
    <text evidence="3">The sequence shown here is derived from an EMBL/GenBank/DDBJ whole genome shotgun (WGS) entry which is preliminary data.</text>
</comment>
<dbReference type="SUPFAM" id="SSF52833">
    <property type="entry name" value="Thioredoxin-like"/>
    <property type="match status" value="1"/>
</dbReference>
<keyword evidence="1" id="KW-0175">Coiled coil</keyword>
<reference evidence="3" key="2">
    <citation type="submission" date="2021-04" db="EMBL/GenBank/DDBJ databases">
        <authorList>
            <person name="Gilroy R."/>
        </authorList>
    </citation>
    <scope>NUCLEOTIDE SEQUENCE</scope>
    <source>
        <strain evidence="3">14975</strain>
    </source>
</reference>
<dbReference type="InterPro" id="IPR036249">
    <property type="entry name" value="Thioredoxin-like_sf"/>
</dbReference>
<name>A0A9D2AG75_9BACT</name>
<sequence>MRNRLLLCLGLSAALLLSSCSLFGGKAEEKKQDRAPVAADQLPQLGNPLLANKGDINAVNLNVATEEELRNFDNGAEGELIFSDPDDIEASEEQINALYENRRRGNGWISDYSTALRLARRTERPMLIWFHDSMASPKSNALAEAVLNTPSFDSWCDNRVIRVLLDDSETTDEFTGHKSRYSLNDLRAMGRRFGVSRRPAVVVVSMSGRVTPVIDGVDDTDWKAREAEICKALENAESDYEDYKDKLRDKGYRDWTRSNRRGTFFAKLQRVDRARGVAYLRQVGGRVLRMRLKSMTAEDAAYVESRSPSSGSKKN</sequence>
<feature type="coiled-coil region" evidence="1">
    <location>
        <begin position="226"/>
        <end position="253"/>
    </location>
</feature>
<dbReference type="Gene3D" id="3.40.30.10">
    <property type="entry name" value="Glutaredoxin"/>
    <property type="match status" value="1"/>
</dbReference>
<feature type="signal peptide" evidence="2">
    <location>
        <begin position="1"/>
        <end position="23"/>
    </location>
</feature>
<reference evidence="3" key="1">
    <citation type="journal article" date="2021" name="PeerJ">
        <title>Extensive microbial diversity within the chicken gut microbiome revealed by metagenomics and culture.</title>
        <authorList>
            <person name="Gilroy R."/>
            <person name="Ravi A."/>
            <person name="Getino M."/>
            <person name="Pursley I."/>
            <person name="Horton D.L."/>
            <person name="Alikhan N.F."/>
            <person name="Baker D."/>
            <person name="Gharbi K."/>
            <person name="Hall N."/>
            <person name="Watson M."/>
            <person name="Adriaenssens E.M."/>
            <person name="Foster-Nyarko E."/>
            <person name="Jarju S."/>
            <person name="Secka A."/>
            <person name="Antonio M."/>
            <person name="Oren A."/>
            <person name="Chaudhuri R.R."/>
            <person name="La Ragione R."/>
            <person name="Hildebrand F."/>
            <person name="Pallen M.J."/>
        </authorList>
    </citation>
    <scope>NUCLEOTIDE SEQUENCE</scope>
    <source>
        <strain evidence="3">14975</strain>
    </source>
</reference>
<accession>A0A9D2AG75</accession>
<feature type="chain" id="PRO_5039374422" evidence="2">
    <location>
        <begin position="24"/>
        <end position="315"/>
    </location>
</feature>
<evidence type="ECO:0000313" key="3">
    <source>
        <dbReference type="EMBL" id="HIX19040.1"/>
    </source>
</evidence>
<keyword evidence="2" id="KW-0732">Signal</keyword>
<protein>
    <submittedName>
        <fullName evidence="3">Thioredoxin family protein</fullName>
    </submittedName>
</protein>
<dbReference type="AlphaFoldDB" id="A0A9D2AG75"/>
<gene>
    <name evidence="3" type="ORF">H9862_00380</name>
</gene>
<evidence type="ECO:0000256" key="1">
    <source>
        <dbReference type="SAM" id="Coils"/>
    </source>
</evidence>
<organism evidence="3 4">
    <name type="scientific">Candidatus Akkermansia intestinigallinarum</name>
    <dbReference type="NCBI Taxonomy" id="2838431"/>
    <lineage>
        <taxon>Bacteria</taxon>
        <taxon>Pseudomonadati</taxon>
        <taxon>Verrucomicrobiota</taxon>
        <taxon>Verrucomicrobiia</taxon>
        <taxon>Verrucomicrobiales</taxon>
        <taxon>Akkermansiaceae</taxon>
        <taxon>Akkermansia</taxon>
    </lineage>
</organism>
<dbReference type="PROSITE" id="PS51257">
    <property type="entry name" value="PROKAR_LIPOPROTEIN"/>
    <property type="match status" value="1"/>
</dbReference>
<proteinExistence type="predicted"/>
<dbReference type="Proteomes" id="UP000823964">
    <property type="component" value="Unassembled WGS sequence"/>
</dbReference>
<dbReference type="EMBL" id="DXFQ01000006">
    <property type="protein sequence ID" value="HIX19040.1"/>
    <property type="molecule type" value="Genomic_DNA"/>
</dbReference>
<evidence type="ECO:0000256" key="2">
    <source>
        <dbReference type="SAM" id="SignalP"/>
    </source>
</evidence>
<evidence type="ECO:0000313" key="4">
    <source>
        <dbReference type="Proteomes" id="UP000823964"/>
    </source>
</evidence>